<name>A0A8J6Q4G0_9FLAO</name>
<evidence type="ECO:0000256" key="3">
    <source>
        <dbReference type="PROSITE-ProRule" id="PRU00742"/>
    </source>
</evidence>
<keyword evidence="5" id="KW-1185">Reference proteome</keyword>
<dbReference type="GO" id="GO:0008783">
    <property type="term" value="F:agmatinase activity"/>
    <property type="evidence" value="ECO:0007669"/>
    <property type="project" value="TreeGrafter"/>
</dbReference>
<dbReference type="Pfam" id="PF00491">
    <property type="entry name" value="Arginase"/>
    <property type="match status" value="1"/>
</dbReference>
<dbReference type="PROSITE" id="PS51409">
    <property type="entry name" value="ARGINASE_2"/>
    <property type="match status" value="1"/>
</dbReference>
<accession>A0A8J6Q4G0</accession>
<dbReference type="AlphaFoldDB" id="A0A8J6Q4G0"/>
<proteinExistence type="inferred from homology"/>
<dbReference type="SUPFAM" id="SSF52768">
    <property type="entry name" value="Arginase/deacetylase"/>
    <property type="match status" value="1"/>
</dbReference>
<comment type="caution">
    <text evidence="4">The sequence shown here is derived from an EMBL/GenBank/DDBJ whole genome shotgun (WGS) entry which is preliminary data.</text>
</comment>
<dbReference type="Gene3D" id="3.40.800.10">
    <property type="entry name" value="Ureohydrolase domain"/>
    <property type="match status" value="1"/>
</dbReference>
<dbReference type="GO" id="GO:0033389">
    <property type="term" value="P:putrescine biosynthetic process from arginine, via agmatine"/>
    <property type="evidence" value="ECO:0007669"/>
    <property type="project" value="TreeGrafter"/>
</dbReference>
<dbReference type="EMBL" id="JACVXD010000006">
    <property type="protein sequence ID" value="MBD0824717.1"/>
    <property type="molecule type" value="Genomic_DNA"/>
</dbReference>
<keyword evidence="1" id="KW-0479">Metal-binding</keyword>
<comment type="similarity">
    <text evidence="3">Belongs to the arginase family.</text>
</comment>
<dbReference type="RefSeq" id="WP_188224011.1">
    <property type="nucleotide sequence ID" value="NZ_JACVXD010000006.1"/>
</dbReference>
<dbReference type="Proteomes" id="UP000621516">
    <property type="component" value="Unassembled WGS sequence"/>
</dbReference>
<gene>
    <name evidence="4" type="ORF">ICJ85_11890</name>
</gene>
<protein>
    <submittedName>
        <fullName evidence="4">Formimidoylglutamase</fullName>
    </submittedName>
</protein>
<dbReference type="CDD" id="cd09988">
    <property type="entry name" value="Formimidoylglutamase"/>
    <property type="match status" value="1"/>
</dbReference>
<dbReference type="PANTHER" id="PTHR11358:SF26">
    <property type="entry name" value="GUANIDINO ACID HYDROLASE, MITOCHONDRIAL"/>
    <property type="match status" value="1"/>
</dbReference>
<dbReference type="InterPro" id="IPR006035">
    <property type="entry name" value="Ureohydrolase"/>
</dbReference>
<evidence type="ECO:0000256" key="1">
    <source>
        <dbReference type="ARBA" id="ARBA00022723"/>
    </source>
</evidence>
<reference evidence="4 5" key="1">
    <citation type="journal article" date="2018" name="J. Microbiol.">
        <title>Aestuariibaculum marinum sp. nov., a marine bacterium isolated from seawater in South Korea.</title>
        <authorList>
            <person name="Choi J."/>
            <person name="Lee D."/>
            <person name="Jang J.H."/>
            <person name="Cha S."/>
            <person name="Seo T."/>
        </authorList>
    </citation>
    <scope>NUCLEOTIDE SEQUENCE [LARGE SCALE GENOMIC DNA]</scope>
    <source>
        <strain evidence="4 5">IP7</strain>
    </source>
</reference>
<dbReference type="InterPro" id="IPR023696">
    <property type="entry name" value="Ureohydrolase_dom_sf"/>
</dbReference>
<keyword evidence="2" id="KW-0378">Hydrolase</keyword>
<evidence type="ECO:0000256" key="2">
    <source>
        <dbReference type="ARBA" id="ARBA00022801"/>
    </source>
</evidence>
<evidence type="ECO:0000313" key="5">
    <source>
        <dbReference type="Proteomes" id="UP000621516"/>
    </source>
</evidence>
<sequence>MNFNFFTPVSDLVLAHNELLSPQALGKKIKIHSAKKGFPDLKGVNIAVFGVLENRNDVNYIGETFQLNEVRKTFYSLFPGSWNTIIADLGDIERGETVEDTYFALKTTVSDLIKQNVIPVIIGGTQDLTYATYRAYDNIQPMVNLVSVDCRFDLGDSSKPIKNNSFVGKIILDEPYNLFNYATIGYQTYFNSQEEKDLMDNLYFESYRLGEVSNNITIVEPVMRDANMVSIDLSSVRGSELSLKQKFSPNGLDGKEICAMSRYAGISNKVSSFGIYEYKASKDDEMTSMLISQILWYFIEGVNCRVNDEDFSDDNSYQKFIALVEDQELVFFKSVKTGRWWIEIPFLSNVNNKLKRHTLLPCMHQDYIDACQNKVPERWYKAFQKNSI</sequence>
<evidence type="ECO:0000313" key="4">
    <source>
        <dbReference type="EMBL" id="MBD0824717.1"/>
    </source>
</evidence>
<dbReference type="GO" id="GO:0046872">
    <property type="term" value="F:metal ion binding"/>
    <property type="evidence" value="ECO:0007669"/>
    <property type="project" value="UniProtKB-KW"/>
</dbReference>
<dbReference type="PANTHER" id="PTHR11358">
    <property type="entry name" value="ARGINASE/AGMATINASE"/>
    <property type="match status" value="1"/>
</dbReference>
<organism evidence="4 5">
    <name type="scientific">Aestuariibaculum marinum</name>
    <dbReference type="NCBI Taxonomy" id="2683592"/>
    <lineage>
        <taxon>Bacteria</taxon>
        <taxon>Pseudomonadati</taxon>
        <taxon>Bacteroidota</taxon>
        <taxon>Flavobacteriia</taxon>
        <taxon>Flavobacteriales</taxon>
        <taxon>Flavobacteriaceae</taxon>
    </lineage>
</organism>